<evidence type="ECO:0000313" key="2">
    <source>
        <dbReference type="EMBL" id="QJY47438.1"/>
    </source>
</evidence>
<dbReference type="InterPro" id="IPR026935">
    <property type="entry name" value="BtrH_N"/>
</dbReference>
<feature type="domain" description="Cyclic nucleotide-binding" evidence="1">
    <location>
        <begin position="364"/>
        <end position="436"/>
    </location>
</feature>
<dbReference type="Pfam" id="PF14399">
    <property type="entry name" value="BtrH_N"/>
    <property type="match status" value="1"/>
</dbReference>
<dbReference type="EMBL" id="CP053564">
    <property type="protein sequence ID" value="QJY47438.1"/>
    <property type="molecule type" value="Genomic_DNA"/>
</dbReference>
<organism evidence="2 3">
    <name type="scientific">Pseudonocardia broussonetiae</name>
    <dbReference type="NCBI Taxonomy" id="2736640"/>
    <lineage>
        <taxon>Bacteria</taxon>
        <taxon>Bacillati</taxon>
        <taxon>Actinomycetota</taxon>
        <taxon>Actinomycetes</taxon>
        <taxon>Pseudonocardiales</taxon>
        <taxon>Pseudonocardiaceae</taxon>
        <taxon>Pseudonocardia</taxon>
    </lineage>
</organism>
<protein>
    <submittedName>
        <fullName evidence="2">BtrH N-terminal domain-containing protein</fullName>
    </submittedName>
</protein>
<dbReference type="RefSeq" id="WP_172160040.1">
    <property type="nucleotide sequence ID" value="NZ_CP053564.1"/>
</dbReference>
<name>A0A6M6JHD1_9PSEU</name>
<reference evidence="2 3" key="1">
    <citation type="submission" date="2020-05" db="EMBL/GenBank/DDBJ databases">
        <authorList>
            <person name="Mo P."/>
        </authorList>
    </citation>
    <scope>NUCLEOTIDE SEQUENCE [LARGE SCALE GENOMIC DNA]</scope>
    <source>
        <strain evidence="2 3">Gen01</strain>
    </source>
</reference>
<dbReference type="AlphaFoldDB" id="A0A6M6JHD1"/>
<evidence type="ECO:0000313" key="3">
    <source>
        <dbReference type="Proteomes" id="UP000505377"/>
    </source>
</evidence>
<accession>A0A6M6JHD1</accession>
<evidence type="ECO:0000259" key="1">
    <source>
        <dbReference type="PROSITE" id="PS50042"/>
    </source>
</evidence>
<dbReference type="Proteomes" id="UP000505377">
    <property type="component" value="Chromosome"/>
</dbReference>
<dbReference type="PROSITE" id="PS50042">
    <property type="entry name" value="CNMP_BINDING_3"/>
    <property type="match status" value="1"/>
</dbReference>
<sequence>MTRQKQLKARIRARMARTGESYSTARLHVAGPSGPVEHAGYRLRGGTHPASAALANVLAHHGVRAAGAELSEALVFGIAGGPGAGYILWEFAHDGSRPVVLGFSSQWQYADRAPLAALSRLGVPAAVERTGGAVGAARALDAALDAGTPALVWPDRHVVGYGHLPASFDGMGGHPVVVHGRDGDRYRVDDRTLAPLGVPADRLRAARARVGSYKNLLVVPRPEGDVPEQVLHAAVADAITDGATRLGGTSASFALPAWAKWARTLTDAGAAKGWPRVFADGRGLTGALASVWEGASPAGATGGHLRDLTAAFLDDAGPLVGGTAPAARAWRAAAAAWHGVAEAALPVDVPPFARLRELTAAVQQAVVAEGDAGAAAAEESAGELWALRAELDATPPLSTPERDDLFAALAARLRAAHAAEVVAVAEMAAWSASRAR</sequence>
<dbReference type="KEGG" id="pbro:HOP40_17815"/>
<proteinExistence type="predicted"/>
<keyword evidence="3" id="KW-1185">Reference proteome</keyword>
<gene>
    <name evidence="2" type="ORF">HOP40_17815</name>
</gene>
<dbReference type="InterPro" id="IPR000595">
    <property type="entry name" value="cNMP-bd_dom"/>
</dbReference>